<sequence>MNDYVFRSPLASGAPFIPANLGELDDQLASMMLEAPTFVDRLGFLPDQTIDSRFHQLDTALSRVKPKLGAESYAKAVDLSARAKALFLSDPDMTNGKTKEGIWLLDEISQLITDARRRRVKAELRDDEGEVTGD</sequence>
<evidence type="ECO:0000313" key="1">
    <source>
        <dbReference type="EMBL" id="MBW6532144.1"/>
    </source>
</evidence>
<dbReference type="Proteomes" id="UP000759103">
    <property type="component" value="Unassembled WGS sequence"/>
</dbReference>
<reference evidence="1 2" key="1">
    <citation type="submission" date="2021-07" db="EMBL/GenBank/DDBJ databases">
        <title>Sphingomonas sp.</title>
        <authorList>
            <person name="Feng G."/>
            <person name="Li J."/>
            <person name="Pan M."/>
        </authorList>
    </citation>
    <scope>NUCLEOTIDE SEQUENCE [LARGE SCALE GENOMIC DNA]</scope>
    <source>
        <strain evidence="1 2">RRHST34</strain>
    </source>
</reference>
<keyword evidence="2" id="KW-1185">Reference proteome</keyword>
<evidence type="ECO:0000313" key="2">
    <source>
        <dbReference type="Proteomes" id="UP000759103"/>
    </source>
</evidence>
<organism evidence="1 2">
    <name type="scientific">Sphingomonas citri</name>
    <dbReference type="NCBI Taxonomy" id="2862499"/>
    <lineage>
        <taxon>Bacteria</taxon>
        <taxon>Pseudomonadati</taxon>
        <taxon>Pseudomonadota</taxon>
        <taxon>Alphaproteobacteria</taxon>
        <taxon>Sphingomonadales</taxon>
        <taxon>Sphingomonadaceae</taxon>
        <taxon>Sphingomonas</taxon>
    </lineage>
</organism>
<accession>A0ABS7BRU8</accession>
<dbReference type="EMBL" id="JAHXZN010000006">
    <property type="protein sequence ID" value="MBW6532144.1"/>
    <property type="molecule type" value="Genomic_DNA"/>
</dbReference>
<dbReference type="RefSeq" id="WP_219749509.1">
    <property type="nucleotide sequence ID" value="NZ_JAHXZN010000006.1"/>
</dbReference>
<comment type="caution">
    <text evidence="1">The sequence shown here is derived from an EMBL/GenBank/DDBJ whole genome shotgun (WGS) entry which is preliminary data.</text>
</comment>
<protein>
    <submittedName>
        <fullName evidence="1">Uncharacterized protein</fullName>
    </submittedName>
</protein>
<name>A0ABS7BRU8_9SPHN</name>
<gene>
    <name evidence="1" type="ORF">KZ820_15490</name>
</gene>
<proteinExistence type="predicted"/>